<dbReference type="InterPro" id="IPR041673">
    <property type="entry name" value="TetR_C_23"/>
</dbReference>
<dbReference type="OrthoDB" id="977687at2"/>
<dbReference type="Gene3D" id="1.10.357.10">
    <property type="entry name" value="Tetracycline Repressor, domain 2"/>
    <property type="match status" value="1"/>
</dbReference>
<dbReference type="SUPFAM" id="SSF48498">
    <property type="entry name" value="Tetracyclin repressor-like, C-terminal domain"/>
    <property type="match status" value="1"/>
</dbReference>
<proteinExistence type="predicted"/>
<dbReference type="InterPro" id="IPR036271">
    <property type="entry name" value="Tet_transcr_reg_TetR-rel_C_sf"/>
</dbReference>
<protein>
    <submittedName>
        <fullName evidence="2">TetR/AcrR family transcriptional regulator</fullName>
    </submittedName>
</protein>
<comment type="caution">
    <text evidence="2">The sequence shown here is derived from an EMBL/GenBank/DDBJ whole genome shotgun (WGS) entry which is preliminary data.</text>
</comment>
<dbReference type="RefSeq" id="WP_151692398.1">
    <property type="nucleotide sequence ID" value="NZ_BMGX01000002.1"/>
</dbReference>
<dbReference type="Pfam" id="PF17931">
    <property type="entry name" value="TetR_C_23"/>
    <property type="match status" value="1"/>
</dbReference>
<feature type="domain" description="Tetracyclin repressor-like C-terminal" evidence="1">
    <location>
        <begin position="88"/>
        <end position="213"/>
    </location>
</feature>
<accession>A0A6L3ZKL9</accession>
<sequence length="218" mass="25345">MPTSTSNKSKVTKTTLLDAYVREYCLTGHRPPSIYAFCDAMEISEGDFYNFFTSFDQLEASIWKDAFDHAYHRVNNDDELAELSVRDKYLTFAFAWVEVLKERRSFYVLSFKHQWTPFPESALKELRSHAKKSFGNWIEEGSSNGEIERRFKVSDHYDEALWINLLFITGFWMKDDSVGFEKTDAAIEKSVNLGFDLLNKGSLDSALDLGKFLFQNFR</sequence>
<dbReference type="AlphaFoldDB" id="A0A6L3ZKL9"/>
<evidence type="ECO:0000313" key="2">
    <source>
        <dbReference type="EMBL" id="KAB2817710.1"/>
    </source>
</evidence>
<keyword evidence="3" id="KW-1185">Reference proteome</keyword>
<evidence type="ECO:0000313" key="3">
    <source>
        <dbReference type="Proteomes" id="UP000484164"/>
    </source>
</evidence>
<dbReference type="SUPFAM" id="SSF46689">
    <property type="entry name" value="Homeodomain-like"/>
    <property type="match status" value="1"/>
</dbReference>
<organism evidence="2 3">
    <name type="scientific">Phaeocystidibacter marisrubri</name>
    <dbReference type="NCBI Taxonomy" id="1577780"/>
    <lineage>
        <taxon>Bacteria</taxon>
        <taxon>Pseudomonadati</taxon>
        <taxon>Bacteroidota</taxon>
        <taxon>Flavobacteriia</taxon>
        <taxon>Flavobacteriales</taxon>
        <taxon>Phaeocystidibacteraceae</taxon>
        <taxon>Phaeocystidibacter</taxon>
    </lineage>
</organism>
<evidence type="ECO:0000259" key="1">
    <source>
        <dbReference type="Pfam" id="PF17931"/>
    </source>
</evidence>
<reference evidence="2 3" key="1">
    <citation type="submission" date="2019-10" db="EMBL/GenBank/DDBJ databases">
        <title>Genome sequence of Phaeocystidibacter marisrubri JCM30614 (type strain).</title>
        <authorList>
            <person name="Bowman J.P."/>
        </authorList>
    </citation>
    <scope>NUCLEOTIDE SEQUENCE [LARGE SCALE GENOMIC DNA]</scope>
    <source>
        <strain evidence="2 3">JCM 30614</strain>
    </source>
</reference>
<dbReference type="Proteomes" id="UP000484164">
    <property type="component" value="Unassembled WGS sequence"/>
</dbReference>
<dbReference type="InterPro" id="IPR009057">
    <property type="entry name" value="Homeodomain-like_sf"/>
</dbReference>
<dbReference type="EMBL" id="WBVQ01000001">
    <property type="protein sequence ID" value="KAB2817710.1"/>
    <property type="molecule type" value="Genomic_DNA"/>
</dbReference>
<gene>
    <name evidence="2" type="ORF">F8C82_04720</name>
</gene>
<name>A0A6L3ZKL9_9FLAO</name>